<evidence type="ECO:0000313" key="2">
    <source>
        <dbReference type="Proteomes" id="UP001437256"/>
    </source>
</evidence>
<dbReference type="Proteomes" id="UP001437256">
    <property type="component" value="Unassembled WGS sequence"/>
</dbReference>
<dbReference type="EMBL" id="JBBXMP010000341">
    <property type="protein sequence ID" value="KAL0058262.1"/>
    <property type="molecule type" value="Genomic_DNA"/>
</dbReference>
<organism evidence="1 2">
    <name type="scientific">Marasmius tenuissimus</name>
    <dbReference type="NCBI Taxonomy" id="585030"/>
    <lineage>
        <taxon>Eukaryota</taxon>
        <taxon>Fungi</taxon>
        <taxon>Dikarya</taxon>
        <taxon>Basidiomycota</taxon>
        <taxon>Agaricomycotina</taxon>
        <taxon>Agaricomycetes</taxon>
        <taxon>Agaricomycetidae</taxon>
        <taxon>Agaricales</taxon>
        <taxon>Marasmiineae</taxon>
        <taxon>Marasmiaceae</taxon>
        <taxon>Marasmius</taxon>
    </lineage>
</organism>
<gene>
    <name evidence="1" type="ORF">AAF712_015068</name>
</gene>
<comment type="caution">
    <text evidence="1">The sequence shown here is derived from an EMBL/GenBank/DDBJ whole genome shotgun (WGS) entry which is preliminary data.</text>
</comment>
<sequence>MASDCFHGVDTVLMATNLPQLLYSMTEALRILLRNRKYLSSRAMDGKEWWRTYSLTTKVVIYISNRISTSVHAQNVLDCGMIEVLFFSDERFHELENMDGEDWTDRSKLSEEIVRLLSSMSVFLVHGPVVRSFARGSRKFPRSEIVAERSSNRQDTSNKAWRDVLSKRSIMNEMRHGVEKLLGSCSNPSCAMLSETDLETEHARKQPGKELTVTSALELLI</sequence>
<evidence type="ECO:0000313" key="1">
    <source>
        <dbReference type="EMBL" id="KAL0058262.1"/>
    </source>
</evidence>
<keyword evidence="2" id="KW-1185">Reference proteome</keyword>
<protein>
    <submittedName>
        <fullName evidence="1">Uncharacterized protein</fullName>
    </submittedName>
</protein>
<name>A0ABR2Z9B3_9AGAR</name>
<accession>A0ABR2Z9B3</accession>
<proteinExistence type="predicted"/>
<reference evidence="1 2" key="1">
    <citation type="submission" date="2024-05" db="EMBL/GenBank/DDBJ databases">
        <title>A draft genome resource for the thread blight pathogen Marasmius tenuissimus strain MS-2.</title>
        <authorList>
            <person name="Yulfo-Soto G.E."/>
            <person name="Baruah I.K."/>
            <person name="Amoako-Attah I."/>
            <person name="Bukari Y."/>
            <person name="Meinhardt L.W."/>
            <person name="Bailey B.A."/>
            <person name="Cohen S.P."/>
        </authorList>
    </citation>
    <scope>NUCLEOTIDE SEQUENCE [LARGE SCALE GENOMIC DNA]</scope>
    <source>
        <strain evidence="1 2">MS-2</strain>
    </source>
</reference>